<protein>
    <submittedName>
        <fullName evidence="7">MFS transporter</fullName>
    </submittedName>
</protein>
<dbReference type="SUPFAM" id="SSF103473">
    <property type="entry name" value="MFS general substrate transporter"/>
    <property type="match status" value="2"/>
</dbReference>
<dbReference type="Gene3D" id="1.20.1250.20">
    <property type="entry name" value="MFS general substrate transporter like domains"/>
    <property type="match status" value="2"/>
</dbReference>
<dbReference type="InterPro" id="IPR011701">
    <property type="entry name" value="MFS"/>
</dbReference>
<dbReference type="EMBL" id="BOOW01000054">
    <property type="protein sequence ID" value="GII97037.1"/>
    <property type="molecule type" value="Genomic_DNA"/>
</dbReference>
<organism evidence="7 8">
    <name type="scientific">Sinosporangium siamense</name>
    <dbReference type="NCBI Taxonomy" id="1367973"/>
    <lineage>
        <taxon>Bacteria</taxon>
        <taxon>Bacillati</taxon>
        <taxon>Actinomycetota</taxon>
        <taxon>Actinomycetes</taxon>
        <taxon>Streptosporangiales</taxon>
        <taxon>Streptosporangiaceae</taxon>
        <taxon>Sinosporangium</taxon>
    </lineage>
</organism>
<evidence type="ECO:0000259" key="6">
    <source>
        <dbReference type="PROSITE" id="PS50850"/>
    </source>
</evidence>
<evidence type="ECO:0000256" key="5">
    <source>
        <dbReference type="SAM" id="Phobius"/>
    </source>
</evidence>
<evidence type="ECO:0000313" key="8">
    <source>
        <dbReference type="Proteomes" id="UP000606172"/>
    </source>
</evidence>
<dbReference type="RefSeq" id="WP_204032357.1">
    <property type="nucleotide sequence ID" value="NZ_BOOW01000054.1"/>
</dbReference>
<dbReference type="AlphaFoldDB" id="A0A919VBY6"/>
<accession>A0A919VBY6</accession>
<dbReference type="InterPro" id="IPR020846">
    <property type="entry name" value="MFS_dom"/>
</dbReference>
<evidence type="ECO:0000256" key="3">
    <source>
        <dbReference type="ARBA" id="ARBA00022989"/>
    </source>
</evidence>
<dbReference type="Pfam" id="PF07690">
    <property type="entry name" value="MFS_1"/>
    <property type="match status" value="1"/>
</dbReference>
<dbReference type="GO" id="GO:0005886">
    <property type="term" value="C:plasma membrane"/>
    <property type="evidence" value="ECO:0007669"/>
    <property type="project" value="UniProtKB-SubCell"/>
</dbReference>
<feature type="transmembrane region" description="Helical" evidence="5">
    <location>
        <begin position="272"/>
        <end position="291"/>
    </location>
</feature>
<feature type="transmembrane region" description="Helical" evidence="5">
    <location>
        <begin position="175"/>
        <end position="198"/>
    </location>
</feature>
<evidence type="ECO:0000256" key="4">
    <source>
        <dbReference type="ARBA" id="ARBA00023136"/>
    </source>
</evidence>
<feature type="transmembrane region" description="Helical" evidence="5">
    <location>
        <begin position="415"/>
        <end position="440"/>
    </location>
</feature>
<feature type="transmembrane region" description="Helical" evidence="5">
    <location>
        <begin position="311"/>
        <end position="336"/>
    </location>
</feature>
<comment type="caution">
    <text evidence="7">The sequence shown here is derived from an EMBL/GenBank/DDBJ whole genome shotgun (WGS) entry which is preliminary data.</text>
</comment>
<feature type="transmembrane region" description="Helical" evidence="5">
    <location>
        <begin position="92"/>
        <end position="110"/>
    </location>
</feature>
<sequence>MHDTSTAATTDQDPSTLHSHWSVRVVAYVAILIMVNVMVDTVLAAPTFVLPHLARAFDTDQFAWIGASAMLSGAMWAPLLGKSADVYGKRRVLVITLLVAGLGGIVSLLAPNLAVFVVGRLLQGAAVASLFLTVAIIRDICVPKFALAVTGIVTTGSALFGIATPFVLEPVLETFGWQAVFVASASFAALAAILVRVIVPDTKRRTPGRVDVLGAVVLGIGLAGVLVYISLGQVFGWLGAPSLLSLGVGIAALLLWFLVISRRPEPVIDIRAISLVLGLGFLIVVMGTGAYQSKLQLVGMMVDVSPDEGLGYGLASPLALGLMFGIPSMGIALGGIGAGYIAQRVGPAWCLTAGIVTGTAASTLMFFGNGPSTLPVAVTASFLLSLTAGNLVTSGFNLASILAPAERQATVSGMVMVMIAIGSVTMNFVGSAILGATSVVRDGETVNTATGIYAYIATIGGVFLLAAIPAFFLMRKMRRQVSVSTDTASFSHI</sequence>
<dbReference type="PROSITE" id="PS50850">
    <property type="entry name" value="MFS"/>
    <property type="match status" value="1"/>
</dbReference>
<gene>
    <name evidence="7" type="ORF">Ssi02_72680</name>
</gene>
<feature type="transmembrane region" description="Helical" evidence="5">
    <location>
        <begin position="348"/>
        <end position="368"/>
    </location>
</feature>
<proteinExistence type="predicted"/>
<name>A0A919VBY6_9ACTN</name>
<evidence type="ECO:0000256" key="2">
    <source>
        <dbReference type="ARBA" id="ARBA00022692"/>
    </source>
</evidence>
<feature type="transmembrane region" description="Helical" evidence="5">
    <location>
        <begin position="116"/>
        <end position="138"/>
    </location>
</feature>
<dbReference type="PANTHER" id="PTHR23501">
    <property type="entry name" value="MAJOR FACILITATOR SUPERFAMILY"/>
    <property type="match status" value="1"/>
</dbReference>
<keyword evidence="8" id="KW-1185">Reference proteome</keyword>
<reference evidence="7" key="1">
    <citation type="submission" date="2021-01" db="EMBL/GenBank/DDBJ databases">
        <title>Whole genome shotgun sequence of Sinosporangium siamense NBRC 109515.</title>
        <authorList>
            <person name="Komaki H."/>
            <person name="Tamura T."/>
        </authorList>
    </citation>
    <scope>NUCLEOTIDE SEQUENCE</scope>
    <source>
        <strain evidence="7">NBRC 109515</strain>
    </source>
</reference>
<feature type="transmembrane region" description="Helical" evidence="5">
    <location>
        <begin position="25"/>
        <end position="50"/>
    </location>
</feature>
<evidence type="ECO:0000313" key="7">
    <source>
        <dbReference type="EMBL" id="GII97037.1"/>
    </source>
</evidence>
<keyword evidence="2 5" id="KW-0812">Transmembrane</keyword>
<evidence type="ECO:0000256" key="1">
    <source>
        <dbReference type="ARBA" id="ARBA00004651"/>
    </source>
</evidence>
<keyword evidence="3 5" id="KW-1133">Transmembrane helix</keyword>
<feature type="transmembrane region" description="Helical" evidence="5">
    <location>
        <begin position="210"/>
        <end position="231"/>
    </location>
</feature>
<feature type="transmembrane region" description="Helical" evidence="5">
    <location>
        <begin position="145"/>
        <end position="163"/>
    </location>
</feature>
<feature type="transmembrane region" description="Helical" evidence="5">
    <location>
        <begin position="380"/>
        <end position="403"/>
    </location>
</feature>
<dbReference type="GO" id="GO:0022857">
    <property type="term" value="F:transmembrane transporter activity"/>
    <property type="evidence" value="ECO:0007669"/>
    <property type="project" value="InterPro"/>
</dbReference>
<dbReference type="Proteomes" id="UP000606172">
    <property type="component" value="Unassembled WGS sequence"/>
</dbReference>
<comment type="subcellular location">
    <subcellularLocation>
        <location evidence="1">Cell membrane</location>
        <topology evidence="1">Multi-pass membrane protein</topology>
    </subcellularLocation>
</comment>
<feature type="transmembrane region" description="Helical" evidence="5">
    <location>
        <begin position="237"/>
        <end position="260"/>
    </location>
</feature>
<dbReference type="PANTHER" id="PTHR23501:SF197">
    <property type="entry name" value="COMD"/>
    <property type="match status" value="1"/>
</dbReference>
<keyword evidence="4 5" id="KW-0472">Membrane</keyword>
<dbReference type="InterPro" id="IPR036259">
    <property type="entry name" value="MFS_trans_sf"/>
</dbReference>
<feature type="domain" description="Major facilitator superfamily (MFS) profile" evidence="6">
    <location>
        <begin position="26"/>
        <end position="478"/>
    </location>
</feature>
<feature type="transmembrane region" description="Helical" evidence="5">
    <location>
        <begin position="62"/>
        <end position="80"/>
    </location>
</feature>
<feature type="transmembrane region" description="Helical" evidence="5">
    <location>
        <begin position="452"/>
        <end position="474"/>
    </location>
</feature>